<dbReference type="EMBL" id="CAJOBE010037297">
    <property type="protein sequence ID" value="CAF4313972.1"/>
    <property type="molecule type" value="Genomic_DNA"/>
</dbReference>
<feature type="non-terminal residue" evidence="1">
    <location>
        <position position="1"/>
    </location>
</feature>
<accession>A0A820ILB8</accession>
<dbReference type="AlphaFoldDB" id="A0A820ILB8"/>
<comment type="caution">
    <text evidence="1">The sequence shown here is derived from an EMBL/GenBank/DDBJ whole genome shotgun (WGS) entry which is preliminary data.</text>
</comment>
<evidence type="ECO:0000313" key="2">
    <source>
        <dbReference type="Proteomes" id="UP000663874"/>
    </source>
</evidence>
<protein>
    <submittedName>
        <fullName evidence="1">Uncharacterized protein</fullName>
    </submittedName>
</protein>
<gene>
    <name evidence="1" type="ORF">FNK824_LOCUS41096</name>
</gene>
<dbReference type="Proteomes" id="UP000663874">
    <property type="component" value="Unassembled WGS sequence"/>
</dbReference>
<evidence type="ECO:0000313" key="1">
    <source>
        <dbReference type="EMBL" id="CAF4313972.1"/>
    </source>
</evidence>
<proteinExistence type="predicted"/>
<reference evidence="1" key="1">
    <citation type="submission" date="2021-02" db="EMBL/GenBank/DDBJ databases">
        <authorList>
            <person name="Nowell W R."/>
        </authorList>
    </citation>
    <scope>NUCLEOTIDE SEQUENCE</scope>
</reference>
<name>A0A820ILB8_9BILA</name>
<organism evidence="1 2">
    <name type="scientific">Rotaria sordida</name>
    <dbReference type="NCBI Taxonomy" id="392033"/>
    <lineage>
        <taxon>Eukaryota</taxon>
        <taxon>Metazoa</taxon>
        <taxon>Spiralia</taxon>
        <taxon>Gnathifera</taxon>
        <taxon>Rotifera</taxon>
        <taxon>Eurotatoria</taxon>
        <taxon>Bdelloidea</taxon>
        <taxon>Philodinida</taxon>
        <taxon>Philodinidae</taxon>
        <taxon>Rotaria</taxon>
    </lineage>
</organism>
<sequence length="42" mass="4877">QIYASSIREYLALCELIYKIARDFYEATAVEDETTSPITIEF</sequence>